<dbReference type="AlphaFoldDB" id="A0A0D0CTX7"/>
<evidence type="ECO:0000313" key="2">
    <source>
        <dbReference type="EMBL" id="KIK78878.1"/>
    </source>
</evidence>
<organism evidence="2 3">
    <name type="scientific">Paxillus rubicundulus Ve08.2h10</name>
    <dbReference type="NCBI Taxonomy" id="930991"/>
    <lineage>
        <taxon>Eukaryota</taxon>
        <taxon>Fungi</taxon>
        <taxon>Dikarya</taxon>
        <taxon>Basidiomycota</taxon>
        <taxon>Agaricomycotina</taxon>
        <taxon>Agaricomycetes</taxon>
        <taxon>Agaricomycetidae</taxon>
        <taxon>Boletales</taxon>
        <taxon>Paxilineae</taxon>
        <taxon>Paxillaceae</taxon>
        <taxon>Paxillus</taxon>
    </lineage>
</organism>
<dbReference type="InParanoid" id="A0A0D0CTX7"/>
<feature type="compositionally biased region" description="Basic and acidic residues" evidence="1">
    <location>
        <begin position="29"/>
        <end position="39"/>
    </location>
</feature>
<reference evidence="2 3" key="1">
    <citation type="submission" date="2014-04" db="EMBL/GenBank/DDBJ databases">
        <authorList>
            <consortium name="DOE Joint Genome Institute"/>
            <person name="Kuo A."/>
            <person name="Kohler A."/>
            <person name="Jargeat P."/>
            <person name="Nagy L.G."/>
            <person name="Floudas D."/>
            <person name="Copeland A."/>
            <person name="Barry K.W."/>
            <person name="Cichocki N."/>
            <person name="Veneault-Fourrey C."/>
            <person name="LaButti K."/>
            <person name="Lindquist E.A."/>
            <person name="Lipzen A."/>
            <person name="Lundell T."/>
            <person name="Morin E."/>
            <person name="Murat C."/>
            <person name="Sun H."/>
            <person name="Tunlid A."/>
            <person name="Henrissat B."/>
            <person name="Grigoriev I.V."/>
            <person name="Hibbett D.S."/>
            <person name="Martin F."/>
            <person name="Nordberg H.P."/>
            <person name="Cantor M.N."/>
            <person name="Hua S.X."/>
        </authorList>
    </citation>
    <scope>NUCLEOTIDE SEQUENCE [LARGE SCALE GENOMIC DNA]</scope>
    <source>
        <strain evidence="2 3">Ve08.2h10</strain>
    </source>
</reference>
<name>A0A0D0CTX7_9AGAM</name>
<sequence length="110" mass="12021">MALSGNLTIPATFLPQVILVMLSDPASNGRRDPKRDDMRAGPNAYPAADGANVQCINLQLQEKNEVVATMQKSGVEKRRTDNAEKESPLAAAYESSVRTATRHRIRCILV</sequence>
<dbReference type="Proteomes" id="UP000054538">
    <property type="component" value="Unassembled WGS sequence"/>
</dbReference>
<feature type="region of interest" description="Disordered" evidence="1">
    <location>
        <begin position="25"/>
        <end position="46"/>
    </location>
</feature>
<reference evidence="3" key="2">
    <citation type="submission" date="2015-01" db="EMBL/GenBank/DDBJ databases">
        <title>Evolutionary Origins and Diversification of the Mycorrhizal Mutualists.</title>
        <authorList>
            <consortium name="DOE Joint Genome Institute"/>
            <consortium name="Mycorrhizal Genomics Consortium"/>
            <person name="Kohler A."/>
            <person name="Kuo A."/>
            <person name="Nagy L.G."/>
            <person name="Floudas D."/>
            <person name="Copeland A."/>
            <person name="Barry K.W."/>
            <person name="Cichocki N."/>
            <person name="Veneault-Fourrey C."/>
            <person name="LaButti K."/>
            <person name="Lindquist E.A."/>
            <person name="Lipzen A."/>
            <person name="Lundell T."/>
            <person name="Morin E."/>
            <person name="Murat C."/>
            <person name="Riley R."/>
            <person name="Ohm R."/>
            <person name="Sun H."/>
            <person name="Tunlid A."/>
            <person name="Henrissat B."/>
            <person name="Grigoriev I.V."/>
            <person name="Hibbett D.S."/>
            <person name="Martin F."/>
        </authorList>
    </citation>
    <scope>NUCLEOTIDE SEQUENCE [LARGE SCALE GENOMIC DNA]</scope>
    <source>
        <strain evidence="3">Ve08.2h10</strain>
    </source>
</reference>
<evidence type="ECO:0000313" key="3">
    <source>
        <dbReference type="Proteomes" id="UP000054538"/>
    </source>
</evidence>
<protein>
    <submittedName>
        <fullName evidence="2">Uncharacterized protein</fullName>
    </submittedName>
</protein>
<dbReference type="EMBL" id="KN826445">
    <property type="protein sequence ID" value="KIK78878.1"/>
    <property type="molecule type" value="Genomic_DNA"/>
</dbReference>
<proteinExistence type="predicted"/>
<keyword evidence="3" id="KW-1185">Reference proteome</keyword>
<gene>
    <name evidence="2" type="ORF">PAXRUDRAFT_834395</name>
</gene>
<accession>A0A0D0CTX7</accession>
<evidence type="ECO:0000256" key="1">
    <source>
        <dbReference type="SAM" id="MobiDB-lite"/>
    </source>
</evidence>
<dbReference type="HOGENOM" id="CLU_2171843_0_0_1"/>